<reference evidence="1 2" key="1">
    <citation type="submission" date="2020-10" db="EMBL/GenBank/DDBJ databases">
        <title>Identification of Nocardia species via Next-generation sequencing and recognition of intraspecies genetic diversity.</title>
        <authorList>
            <person name="Li P."/>
            <person name="Li P."/>
            <person name="Lu B."/>
        </authorList>
    </citation>
    <scope>NUCLEOTIDE SEQUENCE [LARGE SCALE GENOMIC DNA]</scope>
    <source>
        <strain evidence="1 2">BJ06-0143</strain>
    </source>
</reference>
<keyword evidence="2" id="KW-1185">Reference proteome</keyword>
<dbReference type="RefSeq" id="WP_195001320.1">
    <property type="nucleotide sequence ID" value="NZ_JADLQN010000001.1"/>
</dbReference>
<gene>
    <name evidence="1" type="ORF">IU449_08485</name>
</gene>
<sequence>MFSIAALVPSPPLLVPELCGGRSGTTGNDPAAQVARVRAATLAAVGELARVAGWTVVGVDAAQSVAGSDSADGTSTAANAGAGITVTREYASESVGTFRGFGADVTVGLSAHALSSAAEPDPEVPLAVLIAAWLRGEAAPEVRARACLVSADASVDECVALGTRLRGELDADPRPHGVLVVADGATTLSTSAPGYFQEQAPEVQRRIDDALDAGDRAGLRALDPAECARLGVDGRAAYQVLAGVFAPDAADPAVRTYYRDAPFGVGYHVSVWRSGDDREGRAR</sequence>
<evidence type="ECO:0000313" key="1">
    <source>
        <dbReference type="EMBL" id="MBF6354575.1"/>
    </source>
</evidence>
<dbReference type="Proteomes" id="UP000707731">
    <property type="component" value="Unassembled WGS sequence"/>
</dbReference>
<evidence type="ECO:0000313" key="2">
    <source>
        <dbReference type="Proteomes" id="UP000707731"/>
    </source>
</evidence>
<dbReference type="SUPFAM" id="SSF53213">
    <property type="entry name" value="LigB-like"/>
    <property type="match status" value="1"/>
</dbReference>
<protein>
    <submittedName>
        <fullName evidence="1">Uncharacterized protein</fullName>
    </submittedName>
</protein>
<comment type="caution">
    <text evidence="1">The sequence shown here is derived from an EMBL/GenBank/DDBJ whole genome shotgun (WGS) entry which is preliminary data.</text>
</comment>
<dbReference type="Gene3D" id="3.40.830.10">
    <property type="entry name" value="LigB-like"/>
    <property type="match status" value="1"/>
</dbReference>
<organism evidence="1 2">
    <name type="scientific">Nocardia higoensis</name>
    <dbReference type="NCBI Taxonomy" id="228599"/>
    <lineage>
        <taxon>Bacteria</taxon>
        <taxon>Bacillati</taxon>
        <taxon>Actinomycetota</taxon>
        <taxon>Actinomycetes</taxon>
        <taxon>Mycobacteriales</taxon>
        <taxon>Nocardiaceae</taxon>
        <taxon>Nocardia</taxon>
    </lineage>
</organism>
<name>A0ABS0D8X6_9NOCA</name>
<proteinExistence type="predicted"/>
<dbReference type="EMBL" id="JADLQN010000001">
    <property type="protein sequence ID" value="MBF6354575.1"/>
    <property type="molecule type" value="Genomic_DNA"/>
</dbReference>
<accession>A0ABS0D8X6</accession>